<dbReference type="RefSeq" id="WP_199461631.1">
    <property type="nucleotide sequence ID" value="NZ_JAEMUH010000004.1"/>
</dbReference>
<dbReference type="InterPro" id="IPR001789">
    <property type="entry name" value="Sig_transdc_resp-reg_receiver"/>
</dbReference>
<gene>
    <name evidence="4" type="ORF">JHD44_04890</name>
</gene>
<accession>A0ABS0Z8M9</accession>
<dbReference type="InterPro" id="IPR036890">
    <property type="entry name" value="HATPase_C_sf"/>
</dbReference>
<keyword evidence="1" id="KW-0378">Hydrolase</keyword>
<dbReference type="InterPro" id="IPR003594">
    <property type="entry name" value="HATPase_dom"/>
</dbReference>
<feature type="modified residue" description="4-aspartylphosphate" evidence="2">
    <location>
        <position position="55"/>
    </location>
</feature>
<dbReference type="EMBL" id="JAEMUH010000004">
    <property type="protein sequence ID" value="MBJ7550004.1"/>
    <property type="molecule type" value="Genomic_DNA"/>
</dbReference>
<dbReference type="InterPro" id="IPR011006">
    <property type="entry name" value="CheY-like_superfamily"/>
</dbReference>
<name>A0ABS0Z8M9_9GAMM</name>
<dbReference type="Pfam" id="PF00072">
    <property type="entry name" value="Response_reg"/>
    <property type="match status" value="1"/>
</dbReference>
<evidence type="ECO:0000313" key="4">
    <source>
        <dbReference type="EMBL" id="MBJ7550004.1"/>
    </source>
</evidence>
<dbReference type="SUPFAM" id="SSF81606">
    <property type="entry name" value="PP2C-like"/>
    <property type="match status" value="1"/>
</dbReference>
<keyword evidence="2" id="KW-0597">Phosphoprotein</keyword>
<evidence type="ECO:0000259" key="3">
    <source>
        <dbReference type="PROSITE" id="PS50110"/>
    </source>
</evidence>
<dbReference type="InterPro" id="IPR036457">
    <property type="entry name" value="PPM-type-like_dom_sf"/>
</dbReference>
<dbReference type="Gene3D" id="3.60.40.10">
    <property type="entry name" value="PPM-type phosphatase domain"/>
    <property type="match status" value="1"/>
</dbReference>
<dbReference type="InterPro" id="IPR052016">
    <property type="entry name" value="Bact_Sigma-Reg"/>
</dbReference>
<dbReference type="PROSITE" id="PS50110">
    <property type="entry name" value="RESPONSE_REGULATORY"/>
    <property type="match status" value="1"/>
</dbReference>
<dbReference type="PANTHER" id="PTHR43156:SF2">
    <property type="entry name" value="STAGE II SPORULATION PROTEIN E"/>
    <property type="match status" value="1"/>
</dbReference>
<sequence length="555" mass="61865">MPIEDKVLILEDDSSTRLIVSKSLSAQGIESVVVGTLAEAETATENHSISLFLLDVHLPDGDSTGLVRKLRVSHPLVPILVMTADYEQNKVSEFFDLGVRDFINKPVHPILLASRVRSFIRNYATERALFEANEMYQRIAHEKEQEEELAHYVYNHILKVHTSNVDGLEVAIKSSGRFCGDMILSAKAPNGNLIVMLADATGHGMAAALTIYPMVSTFAAMVAKGLSLGAILKELSVKHNQCIPQNRFVAAILLELSLSDNSIRIWNGGMPALLMFDQNGELSKVTSKNLAIGILPDDLISTKMETFELDKVSKMAMFSDGLIENKVVDGRTISFNEAYDMIAERVDDPKTLLEQMYGYEQFANDLNDHDDMTLAVLDLERLKNELKPVESEDLSLPGSFKFDFDLTGAALNNEKFVFSLSELLSSYGFSKEFCQRVFTVVTELMINAVDHGIFNIPSNLKEEDFIAYLSMREEKQESITSDDRVTVSVDWNESLRTLTVWLSDSGDGYELKAKKIDDVGADELAYGRGLQLISSLCQSFDYSKQTNTTHVTLEY</sequence>
<evidence type="ECO:0000313" key="5">
    <source>
        <dbReference type="Proteomes" id="UP000598488"/>
    </source>
</evidence>
<dbReference type="SUPFAM" id="SSF52172">
    <property type="entry name" value="CheY-like"/>
    <property type="match status" value="1"/>
</dbReference>
<dbReference type="Gene3D" id="3.40.50.2300">
    <property type="match status" value="1"/>
</dbReference>
<reference evidence="4 5" key="1">
    <citation type="submission" date="2020-12" db="EMBL/GenBank/DDBJ databases">
        <title>Comparative genome analysis of fungal antagonists Marinomonas ostreistagni 398 and M. spartinae 468.</title>
        <authorList>
            <person name="Fields J.L."/>
            <person name="Mavrodi O.V."/>
            <person name="Biber P.D."/>
            <person name="Indest K.J."/>
            <person name="Mavrodi D.V."/>
        </authorList>
    </citation>
    <scope>NUCLEOTIDE SEQUENCE [LARGE SCALE GENOMIC DNA]</scope>
    <source>
        <strain evidence="4 5">USM7</strain>
    </source>
</reference>
<proteinExistence type="predicted"/>
<evidence type="ECO:0000256" key="2">
    <source>
        <dbReference type="PROSITE-ProRule" id="PRU00169"/>
    </source>
</evidence>
<protein>
    <submittedName>
        <fullName evidence="4">SpoIIE family protein phosphatase</fullName>
    </submittedName>
</protein>
<dbReference type="PANTHER" id="PTHR43156">
    <property type="entry name" value="STAGE II SPORULATION PROTEIN E-RELATED"/>
    <property type="match status" value="1"/>
</dbReference>
<keyword evidence="5" id="KW-1185">Reference proteome</keyword>
<dbReference type="CDD" id="cd16936">
    <property type="entry name" value="HATPase_RsbW-like"/>
    <property type="match status" value="1"/>
</dbReference>
<organism evidence="4 5">
    <name type="scientific">Marinomonas ostreistagni</name>
    <dbReference type="NCBI Taxonomy" id="359209"/>
    <lineage>
        <taxon>Bacteria</taxon>
        <taxon>Pseudomonadati</taxon>
        <taxon>Pseudomonadota</taxon>
        <taxon>Gammaproteobacteria</taxon>
        <taxon>Oceanospirillales</taxon>
        <taxon>Oceanospirillaceae</taxon>
        <taxon>Marinomonas</taxon>
    </lineage>
</organism>
<evidence type="ECO:0000256" key="1">
    <source>
        <dbReference type="ARBA" id="ARBA00022801"/>
    </source>
</evidence>
<dbReference type="SMART" id="SM00331">
    <property type="entry name" value="PP2C_SIG"/>
    <property type="match status" value="1"/>
</dbReference>
<dbReference type="InterPro" id="IPR001932">
    <property type="entry name" value="PPM-type_phosphatase-like_dom"/>
</dbReference>
<dbReference type="Pfam" id="PF07228">
    <property type="entry name" value="SpoIIE"/>
    <property type="match status" value="1"/>
</dbReference>
<dbReference type="Gene3D" id="3.30.565.10">
    <property type="entry name" value="Histidine kinase-like ATPase, C-terminal domain"/>
    <property type="match status" value="1"/>
</dbReference>
<dbReference type="CDD" id="cd00156">
    <property type="entry name" value="REC"/>
    <property type="match status" value="1"/>
</dbReference>
<feature type="domain" description="Response regulatory" evidence="3">
    <location>
        <begin position="6"/>
        <end position="120"/>
    </location>
</feature>
<comment type="caution">
    <text evidence="4">The sequence shown here is derived from an EMBL/GenBank/DDBJ whole genome shotgun (WGS) entry which is preliminary data.</text>
</comment>
<dbReference type="SMART" id="SM00448">
    <property type="entry name" value="REC"/>
    <property type="match status" value="1"/>
</dbReference>
<dbReference type="Proteomes" id="UP000598488">
    <property type="component" value="Unassembled WGS sequence"/>
</dbReference>
<dbReference type="Pfam" id="PF13581">
    <property type="entry name" value="HATPase_c_2"/>
    <property type="match status" value="1"/>
</dbReference>